<dbReference type="InterPro" id="IPR018939">
    <property type="entry name" value="Autophagy-rel_prot_27"/>
</dbReference>
<evidence type="ECO:0000313" key="8">
    <source>
        <dbReference type="EMBL" id="ERL83493.1"/>
    </source>
</evidence>
<dbReference type="Pfam" id="PF09451">
    <property type="entry name" value="ATG27"/>
    <property type="match status" value="1"/>
</dbReference>
<keyword evidence="5 6" id="KW-0472">Membrane</keyword>
<comment type="subcellular location">
    <subcellularLocation>
        <location evidence="1">Membrane</location>
        <topology evidence="1">Single-pass membrane protein</topology>
    </subcellularLocation>
</comment>
<evidence type="ECO:0000256" key="2">
    <source>
        <dbReference type="ARBA" id="ARBA00022692"/>
    </source>
</evidence>
<evidence type="ECO:0000256" key="6">
    <source>
        <dbReference type="SAM" id="Phobius"/>
    </source>
</evidence>
<name>U4TU87_DENPD</name>
<keyword evidence="4 6" id="KW-1133">Transmembrane helix</keyword>
<dbReference type="EMBL" id="KB630245">
    <property type="protein sequence ID" value="ERL83493.1"/>
    <property type="molecule type" value="Genomic_DNA"/>
</dbReference>
<reference evidence="8 11" key="1">
    <citation type="journal article" date="2013" name="Genome Biol.">
        <title>Draft genome of the mountain pine beetle, Dendroctonus ponderosae Hopkins, a major forest pest.</title>
        <authorList>
            <person name="Keeling C.I."/>
            <person name="Yuen M.M."/>
            <person name="Liao N.Y."/>
            <person name="Docking T.R."/>
            <person name="Chan S.K."/>
            <person name="Taylor G.A."/>
            <person name="Palmquist D.L."/>
            <person name="Jackman S.D."/>
            <person name="Nguyen A."/>
            <person name="Li M."/>
            <person name="Henderson H."/>
            <person name="Janes J.K."/>
            <person name="Zhao Y."/>
            <person name="Pandoh P."/>
            <person name="Moore R."/>
            <person name="Sperling F.A."/>
            <person name="Huber D.P."/>
            <person name="Birol I."/>
            <person name="Jones S.J."/>
            <person name="Bohlmann J."/>
        </authorList>
    </citation>
    <scope>NUCLEOTIDE SEQUENCE</scope>
</reference>
<evidence type="ECO:0000256" key="4">
    <source>
        <dbReference type="ARBA" id="ARBA00022989"/>
    </source>
</evidence>
<evidence type="ECO:0000256" key="3">
    <source>
        <dbReference type="ARBA" id="ARBA00022729"/>
    </source>
</evidence>
<dbReference type="GO" id="GO:0005802">
    <property type="term" value="C:trans-Golgi network"/>
    <property type="evidence" value="ECO:0007669"/>
    <property type="project" value="TreeGrafter"/>
</dbReference>
<feature type="transmembrane region" description="Helical" evidence="6">
    <location>
        <begin position="195"/>
        <end position="220"/>
    </location>
</feature>
<evidence type="ECO:0008006" key="12">
    <source>
        <dbReference type="Google" id="ProtNLM"/>
    </source>
</evidence>
<keyword evidence="2 6" id="KW-0812">Transmembrane</keyword>
<proteinExistence type="predicted"/>
<evidence type="ECO:0000256" key="1">
    <source>
        <dbReference type="ARBA" id="ARBA00004167"/>
    </source>
</evidence>
<evidence type="ECO:0000313" key="9">
    <source>
        <dbReference type="EMBL" id="ERL83511.1"/>
    </source>
</evidence>
<dbReference type="PANTHER" id="PTHR15071">
    <property type="entry name" value="MANNOSE-6-PHOSPHATE RECEPTOR FAMILY MEMBER"/>
    <property type="match status" value="1"/>
</dbReference>
<accession>U4TU87</accession>
<evidence type="ECO:0000313" key="10">
    <source>
        <dbReference type="EMBL" id="ERL87415.1"/>
    </source>
</evidence>
<feature type="signal peptide" evidence="7">
    <location>
        <begin position="1"/>
        <end position="22"/>
    </location>
</feature>
<evidence type="ECO:0000256" key="5">
    <source>
        <dbReference type="ARBA" id="ARBA00023136"/>
    </source>
</evidence>
<dbReference type="EMBL" id="KB630279">
    <property type="protein sequence ID" value="ERL83511.1"/>
    <property type="molecule type" value="Genomic_DNA"/>
</dbReference>
<dbReference type="Proteomes" id="UP000030742">
    <property type="component" value="Unassembled WGS sequence"/>
</dbReference>
<evidence type="ECO:0000256" key="7">
    <source>
        <dbReference type="SAM" id="SignalP"/>
    </source>
</evidence>
<dbReference type="OrthoDB" id="29460at2759"/>
<feature type="chain" id="PRO_5007730797" description="Cation-dependent mannose-6-phosphate receptor" evidence="7">
    <location>
        <begin position="23"/>
        <end position="267"/>
    </location>
</feature>
<dbReference type="PANTHER" id="PTHR15071:SF0">
    <property type="entry name" value="MANNOSE 6-PHOSPHATE RECEPTOR-LIKE PROTEIN 1"/>
    <property type="match status" value="1"/>
</dbReference>
<dbReference type="AlphaFoldDB" id="U4TU87"/>
<gene>
    <name evidence="8" type="ORF">D910_00513</name>
    <name evidence="9" type="ORF">D910_00542</name>
    <name evidence="10" type="ORF">D910_04810</name>
</gene>
<protein>
    <recommendedName>
        <fullName evidence="12">Cation-dependent mannose-6-phosphate receptor</fullName>
    </recommendedName>
</protein>
<evidence type="ECO:0000313" key="11">
    <source>
        <dbReference type="Proteomes" id="UP000030742"/>
    </source>
</evidence>
<organism evidence="8 11">
    <name type="scientific">Dendroctonus ponderosae</name>
    <name type="common">Mountain pine beetle</name>
    <dbReference type="NCBI Taxonomy" id="77166"/>
    <lineage>
        <taxon>Eukaryota</taxon>
        <taxon>Metazoa</taxon>
        <taxon>Ecdysozoa</taxon>
        <taxon>Arthropoda</taxon>
        <taxon>Hexapoda</taxon>
        <taxon>Insecta</taxon>
        <taxon>Pterygota</taxon>
        <taxon>Neoptera</taxon>
        <taxon>Endopterygota</taxon>
        <taxon>Coleoptera</taxon>
        <taxon>Polyphaga</taxon>
        <taxon>Cucujiformia</taxon>
        <taxon>Curculionidae</taxon>
        <taxon>Scolytinae</taxon>
        <taxon>Dendroctonus</taxon>
    </lineage>
</organism>
<dbReference type="EMBL" id="KB631948">
    <property type="protein sequence ID" value="ERL87415.1"/>
    <property type="molecule type" value="Genomic_DNA"/>
</dbReference>
<dbReference type="GO" id="GO:0000139">
    <property type="term" value="C:Golgi membrane"/>
    <property type="evidence" value="ECO:0007669"/>
    <property type="project" value="UniProtKB-SubCell"/>
</dbReference>
<keyword evidence="3 7" id="KW-0732">Signal</keyword>
<sequence>MASISYCLLISLTLLVVSSSGANKCLKADPCLCSLDDYFFIDISQVSSGPVFLEDRLGNFSYFFAGCQDREFKSTDYQLFTNTTLKGVSLVKCERHIETQVNATTFFVKDTCTSIGDAKDIVFDLLPNANSHTNEYQVVFKGSQPPTKSSPTIQLACSSYNRTDLKVLNTVSDVLILYSPLVCIQQIAHHELSTGSIFCVIFFVAALTYFVGGGLIMYFARGARGVEVIPNFDFWASIPGLVKDGLVYVLSGCRPFTVATAESYDRI</sequence>